<proteinExistence type="predicted"/>
<organism evidence="1">
    <name type="scientific">bioreactor metagenome</name>
    <dbReference type="NCBI Taxonomy" id="1076179"/>
    <lineage>
        <taxon>unclassified sequences</taxon>
        <taxon>metagenomes</taxon>
        <taxon>ecological metagenomes</taxon>
    </lineage>
</organism>
<dbReference type="AntiFam" id="ANF00142">
    <property type="entry name" value="Shadow ORF (opposite yadG)"/>
</dbReference>
<dbReference type="EMBL" id="VSSQ01002747">
    <property type="protein sequence ID" value="MPM17173.1"/>
    <property type="molecule type" value="Genomic_DNA"/>
</dbReference>
<accession>A0A644XSD0</accession>
<evidence type="ECO:0000313" key="1">
    <source>
        <dbReference type="EMBL" id="MPM17173.1"/>
    </source>
</evidence>
<dbReference type="AlphaFoldDB" id="A0A644XSD0"/>
<name>A0A644XSD0_9ZZZZ</name>
<comment type="caution">
    <text evidence="1">The sequence shown here is derived from an EMBL/GenBank/DDBJ whole genome shotgun (WGS) entry which is preliminary data.</text>
</comment>
<gene>
    <name evidence="1" type="ORF">SDC9_63561</name>
</gene>
<reference evidence="1" key="1">
    <citation type="submission" date="2019-08" db="EMBL/GenBank/DDBJ databases">
        <authorList>
            <person name="Kucharzyk K."/>
            <person name="Murdoch R.W."/>
            <person name="Higgins S."/>
            <person name="Loffler F."/>
        </authorList>
    </citation>
    <scope>NUCLEOTIDE SEQUENCE</scope>
</reference>
<sequence length="189" mass="19772">MCDEDDAHVGFLLQGLHKLQNLRLDGHVQGGGGLVGDEQLGLAGQGDGDHHPLAHTAGELVGILLQALVRLVDAHKLQKFPGPVVGLLFALVGVQQDDLADLIADGIDRVEARHGVLKDDGNLVAADLPHLPLGHFIDMVAVKPEIAADEPAGVGGKAHEAVSGDRFAGTAFAHDTEHLALADIERHVV</sequence>
<dbReference type="AntiFam" id="ANF00095">
    <property type="entry name" value="Shadow ORF (opposite ABC transporters)"/>
</dbReference>
<protein>
    <submittedName>
        <fullName evidence="1">Uncharacterized protein</fullName>
    </submittedName>
</protein>